<dbReference type="SUPFAM" id="SSF69318">
    <property type="entry name" value="Integrin alpha N-terminal domain"/>
    <property type="match status" value="1"/>
</dbReference>
<keyword evidence="3" id="KW-1185">Reference proteome</keyword>
<evidence type="ECO:0000313" key="2">
    <source>
        <dbReference type="EMBL" id="EFV12694.1"/>
    </source>
</evidence>
<dbReference type="STRING" id="679197.HMPREF9336_02489"/>
<name>E5XSL7_SEGRC</name>
<sequence>MFGVRLFLANCCFFALAVAPAQADPLPECPNVFSDAGTADCQFTSKDRAGLRFEKRIADKTAEIRVIAPDGSTAQTLSEHTKGPFASGVLLVRDLDGDGRDDLLLSLTTPSSHSNVSWALWRASGGTTQFTRIKPPAVKVSPFVEPFGAAFWHAGDDLFAAWGDGPTRSWLTRIFRIENDQLVPILAVQNDGFSPNGSTGPCFLEEQYDLARYHLTPDTARDRFCASTHEHMPGSL</sequence>
<feature type="chain" id="PRO_5003202692" description="FG-GAP repeat protein" evidence="1">
    <location>
        <begin position="24"/>
        <end position="236"/>
    </location>
</feature>
<dbReference type="InterPro" id="IPR028994">
    <property type="entry name" value="Integrin_alpha_N"/>
</dbReference>
<proteinExistence type="predicted"/>
<evidence type="ECO:0000313" key="3">
    <source>
        <dbReference type="Proteomes" id="UP000004816"/>
    </source>
</evidence>
<keyword evidence="1" id="KW-0732">Signal</keyword>
<dbReference type="HOGENOM" id="CLU_104585_0_0_11"/>
<reference evidence="2 3" key="1">
    <citation type="journal article" date="2011" name="Stand. Genomic Sci.">
        <title>High quality draft genome sequence of Segniliparus rugosus CDC 945(T)= (ATCC BAA-974(T)).</title>
        <authorList>
            <person name="Earl A.M."/>
            <person name="Desjardins C.A."/>
            <person name="Fitzgerald M.G."/>
            <person name="Arachchi H.M."/>
            <person name="Zeng Q."/>
            <person name="Mehta T."/>
            <person name="Griggs A."/>
            <person name="Birren B.W."/>
            <person name="Toney N.C."/>
            <person name="Carr J."/>
            <person name="Posey J."/>
            <person name="Butler W.R."/>
        </authorList>
    </citation>
    <scope>NUCLEOTIDE SEQUENCE [LARGE SCALE GENOMIC DNA]</scope>
    <source>
        <strain evidence="3">ATCC BAA-974 / DSM 45345 / CCUG 50838 / CIP 108380 / JCM 13579 / CDC 945</strain>
    </source>
</reference>
<evidence type="ECO:0000256" key="1">
    <source>
        <dbReference type="SAM" id="SignalP"/>
    </source>
</evidence>
<dbReference type="Proteomes" id="UP000004816">
    <property type="component" value="Unassembled WGS sequence"/>
</dbReference>
<dbReference type="EMBL" id="ACZI02000002">
    <property type="protein sequence ID" value="EFV12694.1"/>
    <property type="molecule type" value="Genomic_DNA"/>
</dbReference>
<accession>E5XSL7</accession>
<feature type="signal peptide" evidence="1">
    <location>
        <begin position="1"/>
        <end position="23"/>
    </location>
</feature>
<organism evidence="2 3">
    <name type="scientific">Segniliparus rugosus (strain ATCC BAA-974 / DSM 45345 / CCUG 50838 / CIP 108380 / JCM 13579 / CDC 945)</name>
    <dbReference type="NCBI Taxonomy" id="679197"/>
    <lineage>
        <taxon>Bacteria</taxon>
        <taxon>Bacillati</taxon>
        <taxon>Actinomycetota</taxon>
        <taxon>Actinomycetes</taxon>
        <taxon>Mycobacteriales</taxon>
        <taxon>Segniliparaceae</taxon>
        <taxon>Segniliparus</taxon>
    </lineage>
</organism>
<gene>
    <name evidence="2" type="ORF">HMPREF9336_02489</name>
</gene>
<protein>
    <recommendedName>
        <fullName evidence="4">FG-GAP repeat protein</fullName>
    </recommendedName>
</protein>
<evidence type="ECO:0008006" key="4">
    <source>
        <dbReference type="Google" id="ProtNLM"/>
    </source>
</evidence>
<dbReference type="RefSeq" id="WP_007470853.1">
    <property type="nucleotide sequence ID" value="NZ_KI391953.1"/>
</dbReference>
<dbReference type="AlphaFoldDB" id="E5XSL7"/>
<comment type="caution">
    <text evidence="2">The sequence shown here is derived from an EMBL/GenBank/DDBJ whole genome shotgun (WGS) entry which is preliminary data.</text>
</comment>
<dbReference type="OrthoDB" id="4763632at2"/>